<dbReference type="InterPro" id="IPR027291">
    <property type="entry name" value="Glyco_hydro_38_N_sf"/>
</dbReference>
<accession>A0AAE0RZG6</accession>
<dbReference type="EMBL" id="JAEAOA010001427">
    <property type="protein sequence ID" value="KAK3582365.1"/>
    <property type="molecule type" value="Genomic_DNA"/>
</dbReference>
<keyword evidence="2" id="KW-0119">Carbohydrate metabolism</keyword>
<evidence type="ECO:0000256" key="2">
    <source>
        <dbReference type="ARBA" id="ARBA00023277"/>
    </source>
</evidence>
<dbReference type="CDD" id="cd10797">
    <property type="entry name" value="GH57N_APU_like_1"/>
    <property type="match status" value="1"/>
</dbReference>
<evidence type="ECO:0000313" key="4">
    <source>
        <dbReference type="EMBL" id="KAK3582365.1"/>
    </source>
</evidence>
<dbReference type="Pfam" id="PF12055">
    <property type="entry name" value="DUF3536"/>
    <property type="match status" value="1"/>
</dbReference>
<name>A0AAE0RZG6_9BIVA</name>
<dbReference type="GO" id="GO:0005975">
    <property type="term" value="P:carbohydrate metabolic process"/>
    <property type="evidence" value="ECO:0007669"/>
    <property type="project" value="InterPro"/>
</dbReference>
<dbReference type="AlphaFoldDB" id="A0AAE0RZG6"/>
<dbReference type="GO" id="GO:0003824">
    <property type="term" value="F:catalytic activity"/>
    <property type="evidence" value="ECO:0007669"/>
    <property type="project" value="InterPro"/>
</dbReference>
<dbReference type="Pfam" id="PF03065">
    <property type="entry name" value="Glyco_hydro_57"/>
    <property type="match status" value="1"/>
</dbReference>
<evidence type="ECO:0000259" key="3">
    <source>
        <dbReference type="Pfam" id="PF03065"/>
    </source>
</evidence>
<reference evidence="4" key="2">
    <citation type="journal article" date="2021" name="Genome Biol. Evol.">
        <title>Developing a high-quality reference genome for a parasitic bivalve with doubly uniparental inheritance (Bivalvia: Unionida).</title>
        <authorList>
            <person name="Smith C.H."/>
        </authorList>
    </citation>
    <scope>NUCLEOTIDE SEQUENCE</scope>
    <source>
        <strain evidence="4">CHS0354</strain>
        <tissue evidence="4">Mantle</tissue>
    </source>
</reference>
<dbReference type="Gene3D" id="3.20.110.10">
    <property type="entry name" value="Glycoside hydrolase 38, N terminal domain"/>
    <property type="match status" value="2"/>
</dbReference>
<keyword evidence="5" id="KW-1185">Reference proteome</keyword>
<feature type="domain" description="Glycoside hydrolase family 57 N-terminal" evidence="3">
    <location>
        <begin position="102"/>
        <end position="282"/>
    </location>
</feature>
<proteinExistence type="inferred from homology"/>
<dbReference type="SUPFAM" id="SSF88713">
    <property type="entry name" value="Glycoside hydrolase/deacetylase"/>
    <property type="match status" value="1"/>
</dbReference>
<comment type="caution">
    <text evidence="4">The sequence shown here is derived from an EMBL/GenBank/DDBJ whole genome shotgun (WGS) entry which is preliminary data.</text>
</comment>
<dbReference type="InterPro" id="IPR021923">
    <property type="entry name" value="DUF3536"/>
</dbReference>
<sequence length="798" mass="92646">MIKKFVCIHGHFYQPPRENPWLDRIEIQSSAKPYNDWNERITAECYGPNGYSRILNDKNKIIQVQNNYSYISFNIGPTLLSWLERQAYAVYESILYADRVSIDLNNGHGNALAQVYNHSILPLCDTEDKNIQVKWGISDFKARFNRPPEGMWLAETAVNTETLEVLADHNIKFTILSPFQANRIRPLGRKVAWTDATNANAVAFEHLLVDGKNFSDRLVQRLNMSETNNPQLVNIATDGETYGHHHKLGNMGLAYCIKTLCGRSDLKLTNYGNFLSMFPPQYEVKITENTAWSCSHGLGRWERDCGCNSGSQPRWNQKWRMPLRLSLNTLRDMVNPYINQTLSLYLNDVDKAKFDYIDLILDRSEDNKVHFINIHAKYPLLEIQERSLLRALEMFRNLQLMYTSCGWFFDDITGIEVGQILTYADRVLQLYEQLTGSYLENIFLDQLEAAESNVPTMENGKSFFIRFIRPKRLNFQKVLMHAAIKSIFIINIDNDLNYGNYSLKIKSRDIYEAGFSKLTVGQCAIQSTITGHIRNLSYIVIYIGQSYFAGCISDFLNDSQITDPYVQEKITEIITNFKNLEVVKAILLIERLDNEVKFIKFDFMSLSRDHQNEIFNILIEEDLKFAVYSAEQIFLKNYSTLNLMNKLSIEPPTILKRNINLVINSRIIDFLKGDDDEFSKFEQMVEDANRWHVDLLIDDIAVFATKKIYYMLKRIESKFDFNSESELLKHAIQMLKLLNSLKISLHLWEAQNVFFGLIVSLQNSLKTEPRPLTMTFKHNVEKFYELAQQLDIDFSLNI</sequence>
<reference evidence="4" key="1">
    <citation type="journal article" date="2021" name="Genome Biol. Evol.">
        <title>A High-Quality Reference Genome for a Parasitic Bivalve with Doubly Uniparental Inheritance (Bivalvia: Unionida).</title>
        <authorList>
            <person name="Smith C.H."/>
        </authorList>
    </citation>
    <scope>NUCLEOTIDE SEQUENCE</scope>
    <source>
        <strain evidence="4">CHS0354</strain>
    </source>
</reference>
<dbReference type="InterPro" id="IPR052046">
    <property type="entry name" value="GH57_Enzymes"/>
</dbReference>
<reference evidence="4" key="3">
    <citation type="submission" date="2023-05" db="EMBL/GenBank/DDBJ databases">
        <authorList>
            <person name="Smith C.H."/>
        </authorList>
    </citation>
    <scope>NUCLEOTIDE SEQUENCE</scope>
    <source>
        <strain evidence="4">CHS0354</strain>
        <tissue evidence="4">Mantle</tissue>
    </source>
</reference>
<dbReference type="InterPro" id="IPR004300">
    <property type="entry name" value="Glyco_hydro_57_N"/>
</dbReference>
<evidence type="ECO:0000256" key="1">
    <source>
        <dbReference type="ARBA" id="ARBA00006821"/>
    </source>
</evidence>
<dbReference type="PANTHER" id="PTHR36306:SF3">
    <property type="entry name" value="GLYCOSIDE HYDROLASE FAMILY 57"/>
    <property type="match status" value="1"/>
</dbReference>
<dbReference type="PANTHER" id="PTHR36306">
    <property type="entry name" value="ALPHA-AMYLASE-RELATED-RELATED"/>
    <property type="match status" value="1"/>
</dbReference>
<dbReference type="InterPro" id="IPR011330">
    <property type="entry name" value="Glyco_hydro/deAcase_b/a-brl"/>
</dbReference>
<evidence type="ECO:0000313" key="5">
    <source>
        <dbReference type="Proteomes" id="UP001195483"/>
    </source>
</evidence>
<gene>
    <name evidence="4" type="ORF">CHS0354_023909</name>
</gene>
<dbReference type="Proteomes" id="UP001195483">
    <property type="component" value="Unassembled WGS sequence"/>
</dbReference>
<comment type="similarity">
    <text evidence="1">Belongs to the glycosyl hydrolase 57 family.</text>
</comment>
<protein>
    <recommendedName>
        <fullName evidence="3">Glycoside hydrolase family 57 N-terminal domain-containing protein</fullName>
    </recommendedName>
</protein>
<organism evidence="4 5">
    <name type="scientific">Potamilus streckersoni</name>
    <dbReference type="NCBI Taxonomy" id="2493646"/>
    <lineage>
        <taxon>Eukaryota</taxon>
        <taxon>Metazoa</taxon>
        <taxon>Spiralia</taxon>
        <taxon>Lophotrochozoa</taxon>
        <taxon>Mollusca</taxon>
        <taxon>Bivalvia</taxon>
        <taxon>Autobranchia</taxon>
        <taxon>Heteroconchia</taxon>
        <taxon>Palaeoheterodonta</taxon>
        <taxon>Unionida</taxon>
        <taxon>Unionoidea</taxon>
        <taxon>Unionidae</taxon>
        <taxon>Ambleminae</taxon>
        <taxon>Lampsilini</taxon>
        <taxon>Potamilus</taxon>
    </lineage>
</organism>